<feature type="compositionally biased region" description="Low complexity" evidence="7">
    <location>
        <begin position="184"/>
        <end position="195"/>
    </location>
</feature>
<dbReference type="InterPro" id="IPR028884">
    <property type="entry name" value="Trm82"/>
</dbReference>
<dbReference type="GO" id="GO:0106004">
    <property type="term" value="P:tRNA (guanine-N7)-methylation"/>
    <property type="evidence" value="ECO:0007669"/>
    <property type="project" value="UniProtKB-UniRule"/>
</dbReference>
<keyword evidence="4 6" id="KW-0677">Repeat</keyword>
<dbReference type="OMA" id="SERCMPK"/>
<dbReference type="VEuPathDB" id="FungiDB:MGYG_05960"/>
<feature type="region of interest" description="Disordered" evidence="7">
    <location>
        <begin position="52"/>
        <end position="98"/>
    </location>
</feature>
<evidence type="ECO:0000256" key="3">
    <source>
        <dbReference type="ARBA" id="ARBA00022694"/>
    </source>
</evidence>
<dbReference type="GO" id="GO:0043527">
    <property type="term" value="C:tRNA methyltransferase complex"/>
    <property type="evidence" value="ECO:0007669"/>
    <property type="project" value="TreeGrafter"/>
</dbReference>
<evidence type="ECO:0000313" key="8">
    <source>
        <dbReference type="EMBL" id="EFR02961.1"/>
    </source>
</evidence>
<dbReference type="Proteomes" id="UP000002669">
    <property type="component" value="Unassembled WGS sequence"/>
</dbReference>
<dbReference type="Gene3D" id="2.130.10.10">
    <property type="entry name" value="YVTN repeat-like/Quinoprotein amine dehydrogenase"/>
    <property type="match status" value="1"/>
</dbReference>
<comment type="function">
    <text evidence="6">Required for the formation of N(7)-methylguanine at position 46 (m7G46) in tRNA. In the complex, it is required to stabilize and induce conformational changes of the catalytic subunit.</text>
</comment>
<comment type="pathway">
    <text evidence="6">tRNA modification; N(7)-methylguanine-tRNA biosynthesis.</text>
</comment>
<reference evidence="9" key="1">
    <citation type="journal article" date="2012" name="MBio">
        <title>Comparative genome analysis of Trichophyton rubrum and related dermatophytes reveals candidate genes involved in infection.</title>
        <authorList>
            <person name="Martinez D.A."/>
            <person name="Oliver B.G."/>
            <person name="Graeser Y."/>
            <person name="Goldberg J.M."/>
            <person name="Li W."/>
            <person name="Martinez-Rossi N.M."/>
            <person name="Monod M."/>
            <person name="Shelest E."/>
            <person name="Barton R.C."/>
            <person name="Birch E."/>
            <person name="Brakhage A.A."/>
            <person name="Chen Z."/>
            <person name="Gurr S.J."/>
            <person name="Heiman D."/>
            <person name="Heitman J."/>
            <person name="Kosti I."/>
            <person name="Rossi A."/>
            <person name="Saif S."/>
            <person name="Samalova M."/>
            <person name="Saunders C.W."/>
            <person name="Shea T."/>
            <person name="Summerbell R.C."/>
            <person name="Xu J."/>
            <person name="Young S."/>
            <person name="Zeng Q."/>
            <person name="Birren B.W."/>
            <person name="Cuomo C.A."/>
            <person name="White T.C."/>
        </authorList>
    </citation>
    <scope>NUCLEOTIDE SEQUENCE [LARGE SCALE GENOMIC DNA]</scope>
    <source>
        <strain evidence="9">ATCC MYA-4604 / CBS 118893</strain>
    </source>
</reference>
<name>E4V024_ARTGP</name>
<organism evidence="9">
    <name type="scientific">Arthroderma gypseum (strain ATCC MYA-4604 / CBS 118893)</name>
    <name type="common">Microsporum gypseum</name>
    <dbReference type="NCBI Taxonomy" id="535722"/>
    <lineage>
        <taxon>Eukaryota</taxon>
        <taxon>Fungi</taxon>
        <taxon>Dikarya</taxon>
        <taxon>Ascomycota</taxon>
        <taxon>Pezizomycotina</taxon>
        <taxon>Eurotiomycetes</taxon>
        <taxon>Eurotiomycetidae</taxon>
        <taxon>Onygenales</taxon>
        <taxon>Arthrodermataceae</taxon>
        <taxon>Nannizzia</taxon>
    </lineage>
</organism>
<evidence type="ECO:0000256" key="2">
    <source>
        <dbReference type="ARBA" id="ARBA00022574"/>
    </source>
</evidence>
<dbReference type="GeneID" id="10026666"/>
<dbReference type="PANTHER" id="PTHR16288:SF0">
    <property type="entry name" value="TRNA (GUANINE-N(7)-)-METHYLTRANSFERASE NON-CATALYTIC SUBUNIT WDR4"/>
    <property type="match status" value="1"/>
</dbReference>
<dbReference type="OrthoDB" id="339900at2759"/>
<feature type="compositionally biased region" description="Polar residues" evidence="7">
    <location>
        <begin position="427"/>
        <end position="445"/>
    </location>
</feature>
<keyword evidence="3 6" id="KW-0819">tRNA processing</keyword>
<comment type="similarity">
    <text evidence="6">Belongs to the WD repeat TRM82 family.</text>
</comment>
<evidence type="ECO:0000256" key="4">
    <source>
        <dbReference type="ARBA" id="ARBA00022737"/>
    </source>
</evidence>
<dbReference type="AlphaFoldDB" id="E4V024"/>
<evidence type="ECO:0000256" key="6">
    <source>
        <dbReference type="HAMAP-Rule" id="MF_03056"/>
    </source>
</evidence>
<gene>
    <name evidence="8" type="ORF">MGYG_05960</name>
</gene>
<keyword evidence="2 6" id="KW-0853">WD repeat</keyword>
<dbReference type="RefSeq" id="XP_003171415.1">
    <property type="nucleotide sequence ID" value="XM_003171367.1"/>
</dbReference>
<dbReference type="EMBL" id="DS989826">
    <property type="protein sequence ID" value="EFR02961.1"/>
    <property type="molecule type" value="Genomic_DNA"/>
</dbReference>
<proteinExistence type="inferred from homology"/>
<dbReference type="GO" id="GO:0005634">
    <property type="term" value="C:nucleus"/>
    <property type="evidence" value="ECO:0007669"/>
    <property type="project" value="UniProtKB-SubCell"/>
</dbReference>
<evidence type="ECO:0000256" key="1">
    <source>
        <dbReference type="ARBA" id="ARBA00004123"/>
    </source>
</evidence>
<feature type="region of interest" description="Disordered" evidence="7">
    <location>
        <begin position="420"/>
        <end position="445"/>
    </location>
</feature>
<dbReference type="InParanoid" id="E4V024"/>
<dbReference type="InterPro" id="IPR015943">
    <property type="entry name" value="WD40/YVTN_repeat-like_dom_sf"/>
</dbReference>
<keyword evidence="5 6" id="KW-0539">Nucleus</keyword>
<evidence type="ECO:0000313" key="9">
    <source>
        <dbReference type="Proteomes" id="UP000002669"/>
    </source>
</evidence>
<dbReference type="STRING" id="535722.E4V024"/>
<dbReference type="GO" id="GO:0005829">
    <property type="term" value="C:cytosol"/>
    <property type="evidence" value="ECO:0007669"/>
    <property type="project" value="TreeGrafter"/>
</dbReference>
<dbReference type="PANTHER" id="PTHR16288">
    <property type="entry name" value="WD40 REPEAT PROTEIN 4"/>
    <property type="match status" value="1"/>
</dbReference>
<dbReference type="SUPFAM" id="SSF50978">
    <property type="entry name" value="WD40 repeat-like"/>
    <property type="match status" value="1"/>
</dbReference>
<feature type="region of interest" description="Disordered" evidence="7">
    <location>
        <begin position="184"/>
        <end position="203"/>
    </location>
</feature>
<dbReference type="eggNOG" id="KOG3914">
    <property type="taxonomic scope" value="Eukaryota"/>
</dbReference>
<evidence type="ECO:0000256" key="7">
    <source>
        <dbReference type="SAM" id="MobiDB-lite"/>
    </source>
</evidence>
<sequence>MALRQPVQRIAQLHRAQRNIFIAAAGPNLYTFDAQDGAQLDVWPATSVADRHTLPVESQPVAKDDPTTDRAGTPPPEKKRRLSPASSETKDGSKAQKSSSIAWTTIPLILCTPSGEHVIAVTAEDKCLRVFEVGIDGTLKQQSERCMPKRPCALALAQNNTVILCGDKFGDVYSLPLLPDNNAKPPAAVATTPTPTEEPKAFKPSANPLTVHTKKNLYSLQQQLRSPVVKREKVGPSFELKLLLGHVSMLTDLAFVSFPAESRSYILSADRDEHIRVSRGPPQAHIIHGYCQGHTSFISKLCIPSWAPELLISGGGDDYILVWNWREGRILQKLPLQLAQQSSQADIAVIGIRAVSFEGDAGLCHFARGAILVTIEGSQELLAFGVKADNTLEPLPTVNASGNVLDITNLDDKGTIVVSSDHVHEPGSTTQQRSDSASSGSPLQQFTATMDSGSLKWEESHSLALSSMATCSSFSLNLAQDEKERQKQLKQLGESLYNIGNLRKSVRGEEE</sequence>
<dbReference type="UniPathway" id="UPA00989"/>
<protein>
    <submittedName>
        <fullName evidence="8">Uncharacterized protein</fullName>
    </submittedName>
</protein>
<dbReference type="HAMAP" id="MF_03056">
    <property type="entry name" value="TRM82"/>
    <property type="match status" value="1"/>
</dbReference>
<keyword evidence="9" id="KW-1185">Reference proteome</keyword>
<comment type="subcellular location">
    <subcellularLocation>
        <location evidence="1 6">Nucleus</location>
    </subcellularLocation>
</comment>
<accession>E4V024</accession>
<dbReference type="InterPro" id="IPR036322">
    <property type="entry name" value="WD40_repeat_dom_sf"/>
</dbReference>
<evidence type="ECO:0000256" key="5">
    <source>
        <dbReference type="ARBA" id="ARBA00023242"/>
    </source>
</evidence>
<dbReference type="HOGENOM" id="CLU_022082_0_0_1"/>